<protein>
    <recommendedName>
        <fullName evidence="1">Coiled-coil protein 142 C-terminal domain-containing protein</fullName>
    </recommendedName>
</protein>
<sequence length="307" mass="34372">MHVDNCVPVPTVQNEIRTHTGNLFSDCLTQVTRILNNGVHDMELLIYLKCILQVQATLDCFNLWLTVRTRALVSSWSLSMYLLISFSDCRHAAKLLKSRKIPGASTDKHSKIFSCTKHKLESSVLKQVKDLEGCVSEASNLLYKIYYRTTTRILLSVLKTACGCQRKRKISPFQSKIYGPVSVEEMLFPLTESLNHIADVSAVIIASTSGMAEAFLHVLFKCKGSVSVTTNVSFISGEALKFLLWVKNLPEPEKENIAKLQSVQKLCSVVELIRSLESASRSCLKRNNRVLPSASLGDKDFSFHSQR</sequence>
<name>A0A087TWM9_STEMI</name>
<dbReference type="AlphaFoldDB" id="A0A087TWM9"/>
<accession>A0A087TWM9</accession>
<gene>
    <name evidence="2" type="ORF">X975_07498</name>
</gene>
<dbReference type="Pfam" id="PF14923">
    <property type="entry name" value="CCDC142"/>
    <property type="match status" value="1"/>
</dbReference>
<keyword evidence="3" id="KW-1185">Reference proteome</keyword>
<feature type="domain" description="Coiled-coil protein 142 C-terminal" evidence="1">
    <location>
        <begin position="4"/>
        <end position="216"/>
    </location>
</feature>
<evidence type="ECO:0000313" key="3">
    <source>
        <dbReference type="Proteomes" id="UP000054359"/>
    </source>
</evidence>
<evidence type="ECO:0000313" key="2">
    <source>
        <dbReference type="EMBL" id="KFM69518.1"/>
    </source>
</evidence>
<proteinExistence type="predicted"/>
<feature type="non-terminal residue" evidence="2">
    <location>
        <position position="307"/>
    </location>
</feature>
<dbReference type="Proteomes" id="UP000054359">
    <property type="component" value="Unassembled WGS sequence"/>
</dbReference>
<dbReference type="EMBL" id="KK117088">
    <property type="protein sequence ID" value="KFM69518.1"/>
    <property type="molecule type" value="Genomic_DNA"/>
</dbReference>
<reference evidence="2 3" key="1">
    <citation type="submission" date="2013-11" db="EMBL/GenBank/DDBJ databases">
        <title>Genome sequencing of Stegodyphus mimosarum.</title>
        <authorList>
            <person name="Bechsgaard J."/>
        </authorList>
    </citation>
    <scope>NUCLEOTIDE SEQUENCE [LARGE SCALE GENOMIC DNA]</scope>
</reference>
<dbReference type="InterPro" id="IPR055350">
    <property type="entry name" value="CCDC142_C"/>
</dbReference>
<evidence type="ECO:0000259" key="1">
    <source>
        <dbReference type="Pfam" id="PF14923"/>
    </source>
</evidence>
<organism evidence="2 3">
    <name type="scientific">Stegodyphus mimosarum</name>
    <name type="common">African social velvet spider</name>
    <dbReference type="NCBI Taxonomy" id="407821"/>
    <lineage>
        <taxon>Eukaryota</taxon>
        <taxon>Metazoa</taxon>
        <taxon>Ecdysozoa</taxon>
        <taxon>Arthropoda</taxon>
        <taxon>Chelicerata</taxon>
        <taxon>Arachnida</taxon>
        <taxon>Araneae</taxon>
        <taxon>Araneomorphae</taxon>
        <taxon>Entelegynae</taxon>
        <taxon>Eresoidea</taxon>
        <taxon>Eresidae</taxon>
        <taxon>Stegodyphus</taxon>
    </lineage>
</organism>